<dbReference type="AlphaFoldDB" id="A0A150MCJ2"/>
<protein>
    <submittedName>
        <fullName evidence="2">Uncharacterized protein</fullName>
    </submittedName>
</protein>
<accession>A0A150MCJ2</accession>
<evidence type="ECO:0000256" key="1">
    <source>
        <dbReference type="SAM" id="MobiDB-lite"/>
    </source>
</evidence>
<dbReference type="EMBL" id="LQYT01000016">
    <property type="protein sequence ID" value="KYD21969.1"/>
    <property type="molecule type" value="Genomic_DNA"/>
</dbReference>
<evidence type="ECO:0000313" key="3">
    <source>
        <dbReference type="Proteomes" id="UP000075683"/>
    </source>
</evidence>
<evidence type="ECO:0000313" key="2">
    <source>
        <dbReference type="EMBL" id="KYD21969.1"/>
    </source>
</evidence>
<proteinExistence type="predicted"/>
<gene>
    <name evidence="2" type="ORF">B4135_1595</name>
</gene>
<feature type="region of interest" description="Disordered" evidence="1">
    <location>
        <begin position="73"/>
        <end position="131"/>
    </location>
</feature>
<sequence>MRPGGKSGGYSIHTFKCLHRRGRNGEKFSSCYAHFFTNWRGKFVRRSPRFHPEPSRMSLHLFSAASNIMERSFPLPPRKRRDLAAEDGSPCLAKGESAASGAPYPKNGGGSSGRTGFPKHSSLIFPARKTV</sequence>
<dbReference type="STRING" id="301148.B4135_1595"/>
<name>A0A150MCJ2_9BACI</name>
<organism evidence="2 3">
    <name type="scientific">Caldibacillus debilis</name>
    <dbReference type="NCBI Taxonomy" id="301148"/>
    <lineage>
        <taxon>Bacteria</taxon>
        <taxon>Bacillati</taxon>
        <taxon>Bacillota</taxon>
        <taxon>Bacilli</taxon>
        <taxon>Bacillales</taxon>
        <taxon>Bacillaceae</taxon>
        <taxon>Caldibacillus</taxon>
    </lineage>
</organism>
<dbReference type="Proteomes" id="UP000075683">
    <property type="component" value="Unassembled WGS sequence"/>
</dbReference>
<comment type="caution">
    <text evidence="2">The sequence shown here is derived from an EMBL/GenBank/DDBJ whole genome shotgun (WGS) entry which is preliminary data.</text>
</comment>
<reference evidence="2 3" key="1">
    <citation type="submission" date="2016-01" db="EMBL/GenBank/DDBJ databases">
        <title>Draft Genome Sequences of Seven Thermophilic Sporeformers Isolated from Foods.</title>
        <authorList>
            <person name="Berendsen E.M."/>
            <person name="Wells-Bennik M.H."/>
            <person name="Krawcyk A.O."/>
            <person name="De Jong A."/>
            <person name="Holsappel S."/>
            <person name="Eijlander R.T."/>
            <person name="Kuipers O.P."/>
        </authorList>
    </citation>
    <scope>NUCLEOTIDE SEQUENCE [LARGE SCALE GENOMIC DNA]</scope>
    <source>
        <strain evidence="2 3">B4135</strain>
    </source>
</reference>